<sequence>MTEEDSKPDPERVAFLRALPLEVKQAITREEVDFFMSSGEIPESLYKKIKDHQSR</sequence>
<gene>
    <name evidence="1" type="ORF">MNBD_DELTA04-1497</name>
</gene>
<organism evidence="1">
    <name type="scientific">hydrothermal vent metagenome</name>
    <dbReference type="NCBI Taxonomy" id="652676"/>
    <lineage>
        <taxon>unclassified sequences</taxon>
        <taxon>metagenomes</taxon>
        <taxon>ecological metagenomes</taxon>
    </lineage>
</organism>
<accession>A0A3B0V9N4</accession>
<proteinExistence type="predicted"/>
<protein>
    <submittedName>
        <fullName evidence="1">Uncharacterized protein</fullName>
    </submittedName>
</protein>
<name>A0A3B0V9N4_9ZZZZ</name>
<dbReference type="EMBL" id="UOEY01000102">
    <property type="protein sequence ID" value="VAW40378.1"/>
    <property type="molecule type" value="Genomic_DNA"/>
</dbReference>
<dbReference type="AlphaFoldDB" id="A0A3B0V9N4"/>
<evidence type="ECO:0000313" key="1">
    <source>
        <dbReference type="EMBL" id="VAW40378.1"/>
    </source>
</evidence>
<reference evidence="1" key="1">
    <citation type="submission" date="2018-06" db="EMBL/GenBank/DDBJ databases">
        <authorList>
            <person name="Zhirakovskaya E."/>
        </authorList>
    </citation>
    <scope>NUCLEOTIDE SEQUENCE</scope>
</reference>